<sequence>MLLTALISSLTIIFSLTPGYGCVEIIGGHDVPSHSRPYMASIQVNRKHNCGGALIKPAWVLTAAHCADGKAKLNSVVLGIDSLRENTKAKQVFKIKKEFPHRSFDRNTKENDIMLLQLDRAVDINKFVYILRLPKRYSDLKAGTHCTVAGWGITKQNSKTPSNRLKEVNITIVDRGTCNDKDHYNDKPKVTANMLCAGDKNGNDACEGDSGGPLICNNKYSGITSFGEGCGNAKYPGIYTALTNKYLDWIKEITAPISQPDY</sequence>
<name>A0A4W3K971_CALMI</name>
<dbReference type="PROSITE" id="PS50240">
    <property type="entry name" value="TRYPSIN_DOM"/>
    <property type="match status" value="1"/>
</dbReference>
<dbReference type="OMA" id="KAGTCNG"/>
<dbReference type="PROSITE" id="PS00134">
    <property type="entry name" value="TRYPSIN_HIS"/>
    <property type="match status" value="1"/>
</dbReference>
<proteinExistence type="predicted"/>
<keyword evidence="3 6" id="KW-0378">Hydrolase</keyword>
<dbReference type="CDD" id="cd00190">
    <property type="entry name" value="Tryp_SPc"/>
    <property type="match status" value="1"/>
</dbReference>
<dbReference type="PANTHER" id="PTHR24264">
    <property type="entry name" value="TRYPSIN-RELATED"/>
    <property type="match status" value="1"/>
</dbReference>
<keyword evidence="2 7" id="KW-0732">Signal</keyword>
<evidence type="ECO:0000313" key="9">
    <source>
        <dbReference type="Ensembl" id="ENSCMIP00000048348.1"/>
    </source>
</evidence>
<keyword evidence="4 6" id="KW-0720">Serine protease</keyword>
<feature type="domain" description="Peptidase S1" evidence="8">
    <location>
        <begin position="25"/>
        <end position="255"/>
    </location>
</feature>
<dbReference type="GO" id="GO:0004252">
    <property type="term" value="F:serine-type endopeptidase activity"/>
    <property type="evidence" value="ECO:0007669"/>
    <property type="project" value="InterPro"/>
</dbReference>
<dbReference type="PANTHER" id="PTHR24264:SF58">
    <property type="entry name" value="SI:DKEY-33M11.8-RELATED"/>
    <property type="match status" value="1"/>
</dbReference>
<dbReference type="GO" id="GO:0006508">
    <property type="term" value="P:proteolysis"/>
    <property type="evidence" value="ECO:0007669"/>
    <property type="project" value="UniProtKB-KW"/>
</dbReference>
<dbReference type="GO" id="GO:0005615">
    <property type="term" value="C:extracellular space"/>
    <property type="evidence" value="ECO:0007669"/>
    <property type="project" value="TreeGrafter"/>
</dbReference>
<organism evidence="9 10">
    <name type="scientific">Callorhinchus milii</name>
    <name type="common">Ghost shark</name>
    <dbReference type="NCBI Taxonomy" id="7868"/>
    <lineage>
        <taxon>Eukaryota</taxon>
        <taxon>Metazoa</taxon>
        <taxon>Chordata</taxon>
        <taxon>Craniata</taxon>
        <taxon>Vertebrata</taxon>
        <taxon>Chondrichthyes</taxon>
        <taxon>Holocephali</taxon>
        <taxon>Chimaeriformes</taxon>
        <taxon>Callorhinchidae</taxon>
        <taxon>Callorhinchus</taxon>
    </lineage>
</organism>
<evidence type="ECO:0000256" key="6">
    <source>
        <dbReference type="RuleBase" id="RU363034"/>
    </source>
</evidence>
<reference evidence="10" key="3">
    <citation type="journal article" date="2014" name="Nature">
        <title>Elephant shark genome provides unique insights into gnathostome evolution.</title>
        <authorList>
            <consortium name="International Elephant Shark Genome Sequencing Consortium"/>
            <person name="Venkatesh B."/>
            <person name="Lee A.P."/>
            <person name="Ravi V."/>
            <person name="Maurya A.K."/>
            <person name="Lian M.M."/>
            <person name="Swann J.B."/>
            <person name="Ohta Y."/>
            <person name="Flajnik M.F."/>
            <person name="Sutoh Y."/>
            <person name="Kasahara M."/>
            <person name="Hoon S."/>
            <person name="Gangu V."/>
            <person name="Roy S.W."/>
            <person name="Irimia M."/>
            <person name="Korzh V."/>
            <person name="Kondrychyn I."/>
            <person name="Lim Z.W."/>
            <person name="Tay B.H."/>
            <person name="Tohari S."/>
            <person name="Kong K.W."/>
            <person name="Ho S."/>
            <person name="Lorente-Galdos B."/>
            <person name="Quilez J."/>
            <person name="Marques-Bonet T."/>
            <person name="Raney B.J."/>
            <person name="Ingham P.W."/>
            <person name="Tay A."/>
            <person name="Hillier L.W."/>
            <person name="Minx P."/>
            <person name="Boehm T."/>
            <person name="Wilson R.K."/>
            <person name="Brenner S."/>
            <person name="Warren W.C."/>
        </authorList>
    </citation>
    <scope>NUCLEOTIDE SEQUENCE [LARGE SCALE GENOMIC DNA]</scope>
</reference>
<reference evidence="9" key="4">
    <citation type="submission" date="2025-08" db="UniProtKB">
        <authorList>
            <consortium name="Ensembl"/>
        </authorList>
    </citation>
    <scope>IDENTIFICATION</scope>
</reference>
<dbReference type="GeneTree" id="ENSGT00940000159928"/>
<evidence type="ECO:0000256" key="7">
    <source>
        <dbReference type="SAM" id="SignalP"/>
    </source>
</evidence>
<dbReference type="InterPro" id="IPR018114">
    <property type="entry name" value="TRYPSIN_HIS"/>
</dbReference>
<dbReference type="Gene3D" id="2.40.10.10">
    <property type="entry name" value="Trypsin-like serine proteases"/>
    <property type="match status" value="2"/>
</dbReference>
<dbReference type="SUPFAM" id="SSF50494">
    <property type="entry name" value="Trypsin-like serine proteases"/>
    <property type="match status" value="1"/>
</dbReference>
<dbReference type="InterPro" id="IPR033116">
    <property type="entry name" value="TRYPSIN_SER"/>
</dbReference>
<dbReference type="InterPro" id="IPR043504">
    <property type="entry name" value="Peptidase_S1_PA_chymotrypsin"/>
</dbReference>
<dbReference type="FunFam" id="2.40.10.10:FF:000120">
    <property type="entry name" value="Putative serine protease"/>
    <property type="match status" value="1"/>
</dbReference>
<gene>
    <name evidence="9" type="primary">LOC103177828</name>
</gene>
<keyword evidence="1 6" id="KW-0645">Protease</keyword>
<feature type="chain" id="PRO_5021338974" description="Peptidase S1 domain-containing protein" evidence="7">
    <location>
        <begin position="22"/>
        <end position="262"/>
    </location>
</feature>
<accession>A0A4W3K971</accession>
<dbReference type="PRINTS" id="PR00722">
    <property type="entry name" value="CHYMOTRYPSIN"/>
</dbReference>
<reference evidence="10" key="2">
    <citation type="journal article" date="2007" name="PLoS Biol.">
        <title>Survey sequencing and comparative analysis of the elephant shark (Callorhinchus milii) genome.</title>
        <authorList>
            <person name="Venkatesh B."/>
            <person name="Kirkness E.F."/>
            <person name="Loh Y.H."/>
            <person name="Halpern A.L."/>
            <person name="Lee A.P."/>
            <person name="Johnson J."/>
            <person name="Dandona N."/>
            <person name="Viswanathan L.D."/>
            <person name="Tay A."/>
            <person name="Venter J.C."/>
            <person name="Strausberg R.L."/>
            <person name="Brenner S."/>
        </authorList>
    </citation>
    <scope>NUCLEOTIDE SEQUENCE [LARGE SCALE GENOMIC DNA]</scope>
</reference>
<evidence type="ECO:0000256" key="1">
    <source>
        <dbReference type="ARBA" id="ARBA00022670"/>
    </source>
</evidence>
<reference evidence="9" key="5">
    <citation type="submission" date="2025-09" db="UniProtKB">
        <authorList>
            <consortium name="Ensembl"/>
        </authorList>
    </citation>
    <scope>IDENTIFICATION</scope>
</reference>
<evidence type="ECO:0000256" key="2">
    <source>
        <dbReference type="ARBA" id="ARBA00022729"/>
    </source>
</evidence>
<dbReference type="AlphaFoldDB" id="A0A4W3K971"/>
<dbReference type="InParanoid" id="A0A4W3K971"/>
<evidence type="ECO:0000259" key="8">
    <source>
        <dbReference type="PROSITE" id="PS50240"/>
    </source>
</evidence>
<evidence type="ECO:0000313" key="10">
    <source>
        <dbReference type="Proteomes" id="UP000314986"/>
    </source>
</evidence>
<dbReference type="InterPro" id="IPR001314">
    <property type="entry name" value="Peptidase_S1A"/>
</dbReference>
<dbReference type="Ensembl" id="ENSCMIT00000049022.1">
    <property type="protein sequence ID" value="ENSCMIP00000048348.1"/>
    <property type="gene ID" value="ENSCMIG00000019769.1"/>
</dbReference>
<protein>
    <recommendedName>
        <fullName evidence="8">Peptidase S1 domain-containing protein</fullName>
    </recommendedName>
</protein>
<evidence type="ECO:0000256" key="3">
    <source>
        <dbReference type="ARBA" id="ARBA00022801"/>
    </source>
</evidence>
<dbReference type="InterPro" id="IPR050127">
    <property type="entry name" value="Serine_Proteases_S1"/>
</dbReference>
<evidence type="ECO:0000256" key="5">
    <source>
        <dbReference type="ARBA" id="ARBA00023157"/>
    </source>
</evidence>
<dbReference type="PROSITE" id="PS00135">
    <property type="entry name" value="TRYPSIN_SER"/>
    <property type="match status" value="1"/>
</dbReference>
<dbReference type="Proteomes" id="UP000314986">
    <property type="component" value="Unassembled WGS sequence"/>
</dbReference>
<dbReference type="InterPro" id="IPR009003">
    <property type="entry name" value="Peptidase_S1_PA"/>
</dbReference>
<dbReference type="SMART" id="SM00020">
    <property type="entry name" value="Tryp_SPc"/>
    <property type="match status" value="1"/>
</dbReference>
<reference evidence="10" key="1">
    <citation type="journal article" date="2006" name="Science">
        <title>Ancient noncoding elements conserved in the human genome.</title>
        <authorList>
            <person name="Venkatesh B."/>
            <person name="Kirkness E.F."/>
            <person name="Loh Y.H."/>
            <person name="Halpern A.L."/>
            <person name="Lee A.P."/>
            <person name="Johnson J."/>
            <person name="Dandona N."/>
            <person name="Viswanathan L.D."/>
            <person name="Tay A."/>
            <person name="Venter J.C."/>
            <person name="Strausberg R.L."/>
            <person name="Brenner S."/>
        </authorList>
    </citation>
    <scope>NUCLEOTIDE SEQUENCE [LARGE SCALE GENOMIC DNA]</scope>
</reference>
<dbReference type="InterPro" id="IPR001254">
    <property type="entry name" value="Trypsin_dom"/>
</dbReference>
<keyword evidence="5" id="KW-1015">Disulfide bond</keyword>
<dbReference type="Pfam" id="PF00089">
    <property type="entry name" value="Trypsin"/>
    <property type="match status" value="1"/>
</dbReference>
<keyword evidence="10" id="KW-1185">Reference proteome</keyword>
<feature type="signal peptide" evidence="7">
    <location>
        <begin position="1"/>
        <end position="21"/>
    </location>
</feature>
<dbReference type="STRING" id="7868.ENSCMIP00000048348"/>
<evidence type="ECO:0000256" key="4">
    <source>
        <dbReference type="ARBA" id="ARBA00022825"/>
    </source>
</evidence>